<organism evidence="1 2">
    <name type="scientific">Trifolium medium</name>
    <dbReference type="NCBI Taxonomy" id="97028"/>
    <lineage>
        <taxon>Eukaryota</taxon>
        <taxon>Viridiplantae</taxon>
        <taxon>Streptophyta</taxon>
        <taxon>Embryophyta</taxon>
        <taxon>Tracheophyta</taxon>
        <taxon>Spermatophyta</taxon>
        <taxon>Magnoliopsida</taxon>
        <taxon>eudicotyledons</taxon>
        <taxon>Gunneridae</taxon>
        <taxon>Pentapetalae</taxon>
        <taxon>rosids</taxon>
        <taxon>fabids</taxon>
        <taxon>Fabales</taxon>
        <taxon>Fabaceae</taxon>
        <taxon>Papilionoideae</taxon>
        <taxon>50 kb inversion clade</taxon>
        <taxon>NPAAA clade</taxon>
        <taxon>Hologalegina</taxon>
        <taxon>IRL clade</taxon>
        <taxon>Trifolieae</taxon>
        <taxon>Trifolium</taxon>
    </lineage>
</organism>
<feature type="non-terminal residue" evidence="1">
    <location>
        <position position="47"/>
    </location>
</feature>
<dbReference type="Proteomes" id="UP000265520">
    <property type="component" value="Unassembled WGS sequence"/>
</dbReference>
<sequence>MITEGPRPNSYTLAAVLSVFSSLASLDHGKQLHATAIRLEEASSVSV</sequence>
<keyword evidence="2" id="KW-1185">Reference proteome</keyword>
<comment type="caution">
    <text evidence="1">The sequence shown here is derived from an EMBL/GenBank/DDBJ whole genome shotgun (WGS) entry which is preliminary data.</text>
</comment>
<evidence type="ECO:0000313" key="1">
    <source>
        <dbReference type="EMBL" id="MCI83962.1"/>
    </source>
</evidence>
<accession>A0A392V938</accession>
<reference evidence="1 2" key="1">
    <citation type="journal article" date="2018" name="Front. Plant Sci.">
        <title>Red Clover (Trifolium pratense) and Zigzag Clover (T. medium) - A Picture of Genomic Similarities and Differences.</title>
        <authorList>
            <person name="Dluhosova J."/>
            <person name="Istvanek J."/>
            <person name="Nedelnik J."/>
            <person name="Repkova J."/>
        </authorList>
    </citation>
    <scope>NUCLEOTIDE SEQUENCE [LARGE SCALE GENOMIC DNA]</scope>
    <source>
        <strain evidence="2">cv. 10/8</strain>
        <tissue evidence="1">Leaf</tissue>
    </source>
</reference>
<name>A0A392V938_9FABA</name>
<dbReference type="EMBL" id="LXQA011079593">
    <property type="protein sequence ID" value="MCI83962.1"/>
    <property type="molecule type" value="Genomic_DNA"/>
</dbReference>
<dbReference type="AlphaFoldDB" id="A0A392V938"/>
<protein>
    <submittedName>
        <fullName evidence="1">Pentatricopeptide repeat-containing protein</fullName>
    </submittedName>
</protein>
<evidence type="ECO:0000313" key="2">
    <source>
        <dbReference type="Proteomes" id="UP000265520"/>
    </source>
</evidence>
<proteinExistence type="predicted"/>